<reference evidence="1 2" key="1">
    <citation type="submission" date="2020-07" db="EMBL/GenBank/DDBJ databases">
        <title>Sequencing the genomes of 1000 actinobacteria strains.</title>
        <authorList>
            <person name="Klenk H.-P."/>
        </authorList>
    </citation>
    <scope>NUCLEOTIDE SEQUENCE [LARGE SCALE GENOMIC DNA]</scope>
    <source>
        <strain evidence="1 2">DSM 7487</strain>
    </source>
</reference>
<sequence>MSPPRRSTAEAQRARVTTSALHASARTGHHATAITSIATDAAGAGGDPAQRLAAMTDAYVDLVTDRDLLVFQVHTRSAADLPEVHRAPQRGPAVLVGVVEQHGTASPAAIQHSVAHGRLCHLVVTADLDALDTRWAQFLTAGVEHLQPSTT</sequence>
<accession>A0A7Y9DQI3</accession>
<comment type="caution">
    <text evidence="1">The sequence shown here is derived from an EMBL/GenBank/DDBJ whole genome shotgun (WGS) entry which is preliminary data.</text>
</comment>
<name>A0A7Y9DQI3_9ACTN</name>
<dbReference type="EMBL" id="JACCBB010000001">
    <property type="protein sequence ID" value="NYD24945.1"/>
    <property type="molecule type" value="Genomic_DNA"/>
</dbReference>
<dbReference type="AlphaFoldDB" id="A0A7Y9DQI3"/>
<keyword evidence="2" id="KW-1185">Reference proteome</keyword>
<evidence type="ECO:0000313" key="2">
    <source>
        <dbReference type="Proteomes" id="UP000521922"/>
    </source>
</evidence>
<gene>
    <name evidence="1" type="ORF">BJ968_004485</name>
</gene>
<dbReference type="RefSeq" id="WP_179755666.1">
    <property type="nucleotide sequence ID" value="NZ_BAAAGN010000015.1"/>
</dbReference>
<proteinExistence type="predicted"/>
<evidence type="ECO:0000313" key="1">
    <source>
        <dbReference type="EMBL" id="NYD24945.1"/>
    </source>
</evidence>
<protein>
    <submittedName>
        <fullName evidence="1">Uncharacterized protein</fullName>
    </submittedName>
</protein>
<dbReference type="Proteomes" id="UP000521922">
    <property type="component" value="Unassembled WGS sequence"/>
</dbReference>
<organism evidence="1 2">
    <name type="scientific">Kineococcus aurantiacus</name>
    <dbReference type="NCBI Taxonomy" id="37633"/>
    <lineage>
        <taxon>Bacteria</taxon>
        <taxon>Bacillati</taxon>
        <taxon>Actinomycetota</taxon>
        <taxon>Actinomycetes</taxon>
        <taxon>Kineosporiales</taxon>
        <taxon>Kineosporiaceae</taxon>
        <taxon>Kineococcus</taxon>
    </lineage>
</organism>